<reference evidence="3" key="1">
    <citation type="submission" date="2020-11" db="EMBL/GenBank/DDBJ databases">
        <authorList>
            <person name="Tran Van P."/>
        </authorList>
    </citation>
    <scope>NUCLEOTIDE SEQUENCE</scope>
</reference>
<evidence type="ECO:0000256" key="2">
    <source>
        <dbReference type="SAM" id="SignalP"/>
    </source>
</evidence>
<dbReference type="GO" id="GO:0062129">
    <property type="term" value="C:chitin-based extracellular matrix"/>
    <property type="evidence" value="ECO:0007669"/>
    <property type="project" value="TreeGrafter"/>
</dbReference>
<evidence type="ECO:0008006" key="5">
    <source>
        <dbReference type="Google" id="ProtNLM"/>
    </source>
</evidence>
<dbReference type="PANTHER" id="PTHR10380:SF196">
    <property type="entry name" value="CUTICULAR PROTEIN 72EA"/>
    <property type="match status" value="1"/>
</dbReference>
<dbReference type="Proteomes" id="UP000678499">
    <property type="component" value="Unassembled WGS sequence"/>
</dbReference>
<gene>
    <name evidence="3" type="ORF">NMOB1V02_LOCUS9632</name>
</gene>
<dbReference type="PROSITE" id="PS51155">
    <property type="entry name" value="CHIT_BIND_RR_2"/>
    <property type="match status" value="1"/>
</dbReference>
<keyword evidence="1" id="KW-0193">Cuticle</keyword>
<dbReference type="EMBL" id="OA885399">
    <property type="protein sequence ID" value="CAD7282000.1"/>
    <property type="molecule type" value="Genomic_DNA"/>
</dbReference>
<dbReference type="InterPro" id="IPR000618">
    <property type="entry name" value="Insect_cuticle"/>
</dbReference>
<feature type="signal peptide" evidence="2">
    <location>
        <begin position="1"/>
        <end position="24"/>
    </location>
</feature>
<accession>A0A7R9BWX2</accession>
<name>A0A7R9BWX2_9CRUS</name>
<evidence type="ECO:0000256" key="1">
    <source>
        <dbReference type="PROSITE-ProRule" id="PRU00497"/>
    </source>
</evidence>
<dbReference type="GO" id="GO:0008010">
    <property type="term" value="F:structural constituent of chitin-based larval cuticle"/>
    <property type="evidence" value="ECO:0007669"/>
    <property type="project" value="TreeGrafter"/>
</dbReference>
<dbReference type="Pfam" id="PF00379">
    <property type="entry name" value="Chitin_bind_4"/>
    <property type="match status" value="1"/>
</dbReference>
<keyword evidence="2" id="KW-0732">Signal</keyword>
<evidence type="ECO:0000313" key="3">
    <source>
        <dbReference type="EMBL" id="CAD7282000.1"/>
    </source>
</evidence>
<dbReference type="OrthoDB" id="6515429at2759"/>
<proteinExistence type="predicted"/>
<keyword evidence="4" id="KW-1185">Reference proteome</keyword>
<dbReference type="AlphaFoldDB" id="A0A7R9BWX2"/>
<dbReference type="EMBL" id="CAJPEX010003362">
    <property type="protein sequence ID" value="CAG0922152.1"/>
    <property type="molecule type" value="Genomic_DNA"/>
</dbReference>
<dbReference type="InterPro" id="IPR050468">
    <property type="entry name" value="Cuticle_Struct_Prot"/>
</dbReference>
<protein>
    <recommendedName>
        <fullName evidence="5">Cuticle protein</fullName>
    </recommendedName>
</protein>
<dbReference type="PANTHER" id="PTHR10380">
    <property type="entry name" value="CUTICLE PROTEIN"/>
    <property type="match status" value="1"/>
</dbReference>
<sequence length="269" mass="29566">MTIKILLPLCFAACMASVLPLGYGHYEKQYLAPVVHKTSLVARSQYHSQDKLGQYKYGYAEPNGAKEETRHADGTVVGTYSRDLNWKTAAVEILLPLCFAACMASVLPLGYGHYEKQYLAPVVHKTSLVARSQYHSQDKLGQYKYGYAEPNGAKEETRHADGTVVGTYSHPLPDGSILTNNYVADEHGFRSSLAPTAPKDFLPVVKAAYDVTAPILAHSVGAYAIPRPDIHLTKRVDAYLPAPSYAYPAYFKPAGPYGYPDGRLAYGHY</sequence>
<evidence type="ECO:0000313" key="4">
    <source>
        <dbReference type="Proteomes" id="UP000678499"/>
    </source>
</evidence>
<feature type="chain" id="PRO_5036210330" description="Cuticle protein" evidence="2">
    <location>
        <begin position="25"/>
        <end position="269"/>
    </location>
</feature>
<organism evidence="3">
    <name type="scientific">Notodromas monacha</name>
    <dbReference type="NCBI Taxonomy" id="399045"/>
    <lineage>
        <taxon>Eukaryota</taxon>
        <taxon>Metazoa</taxon>
        <taxon>Ecdysozoa</taxon>
        <taxon>Arthropoda</taxon>
        <taxon>Crustacea</taxon>
        <taxon>Oligostraca</taxon>
        <taxon>Ostracoda</taxon>
        <taxon>Podocopa</taxon>
        <taxon>Podocopida</taxon>
        <taxon>Cypridocopina</taxon>
        <taxon>Cypridoidea</taxon>
        <taxon>Cyprididae</taxon>
        <taxon>Notodromas</taxon>
    </lineage>
</organism>